<keyword evidence="3" id="KW-1133">Transmembrane helix</keyword>
<dbReference type="InterPro" id="IPR012919">
    <property type="entry name" value="SUN_dom"/>
</dbReference>
<name>A0A8S4SQ38_9NEOP</name>
<dbReference type="PANTHER" id="PTHR12911:SF8">
    <property type="entry name" value="KLAROID PROTEIN-RELATED"/>
    <property type="match status" value="1"/>
</dbReference>
<keyword evidence="2" id="KW-0812">Transmembrane</keyword>
<evidence type="ECO:0000256" key="4">
    <source>
        <dbReference type="ARBA" id="ARBA00023136"/>
    </source>
</evidence>
<dbReference type="GO" id="GO:0043495">
    <property type="term" value="F:protein-membrane adaptor activity"/>
    <property type="evidence" value="ECO:0007669"/>
    <property type="project" value="TreeGrafter"/>
</dbReference>
<reference evidence="6" key="1">
    <citation type="submission" date="2022-03" db="EMBL/GenBank/DDBJ databases">
        <authorList>
            <person name="Lindestad O."/>
        </authorList>
    </citation>
    <scope>NUCLEOTIDE SEQUENCE</scope>
</reference>
<dbReference type="PANTHER" id="PTHR12911">
    <property type="entry name" value="SAD1/UNC-84-LIKE PROTEIN-RELATED"/>
    <property type="match status" value="1"/>
</dbReference>
<dbReference type="Gene3D" id="2.60.120.260">
    <property type="entry name" value="Galactose-binding domain-like"/>
    <property type="match status" value="2"/>
</dbReference>
<evidence type="ECO:0000256" key="3">
    <source>
        <dbReference type="ARBA" id="ARBA00022989"/>
    </source>
</evidence>
<evidence type="ECO:0000259" key="5">
    <source>
        <dbReference type="PROSITE" id="PS51469"/>
    </source>
</evidence>
<dbReference type="GO" id="GO:0005635">
    <property type="term" value="C:nuclear envelope"/>
    <property type="evidence" value="ECO:0007669"/>
    <property type="project" value="UniProtKB-ARBA"/>
</dbReference>
<evidence type="ECO:0000313" key="7">
    <source>
        <dbReference type="Proteomes" id="UP000838756"/>
    </source>
</evidence>
<dbReference type="Pfam" id="PF07738">
    <property type="entry name" value="Sad1_UNC"/>
    <property type="match status" value="1"/>
</dbReference>
<dbReference type="OrthoDB" id="342281at2759"/>
<evidence type="ECO:0000313" key="6">
    <source>
        <dbReference type="EMBL" id="CAH2268195.1"/>
    </source>
</evidence>
<evidence type="ECO:0000256" key="2">
    <source>
        <dbReference type="ARBA" id="ARBA00022692"/>
    </source>
</evidence>
<dbReference type="AlphaFoldDB" id="A0A8S4SQ38"/>
<dbReference type="PROSITE" id="PS51469">
    <property type="entry name" value="SUN"/>
    <property type="match status" value="1"/>
</dbReference>
<protein>
    <submittedName>
        <fullName evidence="6">Jg8201 protein</fullName>
    </submittedName>
</protein>
<comment type="caution">
    <text evidence="6">The sequence shown here is derived from an EMBL/GenBank/DDBJ whole genome shotgun (WGS) entry which is preliminary data.</text>
</comment>
<feature type="domain" description="SUN" evidence="5">
    <location>
        <begin position="1"/>
        <end position="152"/>
    </location>
</feature>
<dbReference type="GO" id="GO:0016020">
    <property type="term" value="C:membrane"/>
    <property type="evidence" value="ECO:0007669"/>
    <property type="project" value="UniProtKB-SubCell"/>
</dbReference>
<dbReference type="InterPro" id="IPR045119">
    <property type="entry name" value="SUN1-5"/>
</dbReference>
<evidence type="ECO:0000256" key="1">
    <source>
        <dbReference type="ARBA" id="ARBA00004370"/>
    </source>
</evidence>
<keyword evidence="7" id="KW-1185">Reference proteome</keyword>
<organism evidence="6 7">
    <name type="scientific">Pararge aegeria aegeria</name>
    <dbReference type="NCBI Taxonomy" id="348720"/>
    <lineage>
        <taxon>Eukaryota</taxon>
        <taxon>Metazoa</taxon>
        <taxon>Ecdysozoa</taxon>
        <taxon>Arthropoda</taxon>
        <taxon>Hexapoda</taxon>
        <taxon>Insecta</taxon>
        <taxon>Pterygota</taxon>
        <taxon>Neoptera</taxon>
        <taxon>Endopterygota</taxon>
        <taxon>Lepidoptera</taxon>
        <taxon>Glossata</taxon>
        <taxon>Ditrysia</taxon>
        <taxon>Papilionoidea</taxon>
        <taxon>Nymphalidae</taxon>
        <taxon>Satyrinae</taxon>
        <taxon>Satyrini</taxon>
        <taxon>Parargina</taxon>
        <taxon>Pararge</taxon>
    </lineage>
</organism>
<dbReference type="Proteomes" id="UP000838756">
    <property type="component" value="Unassembled WGS sequence"/>
</dbReference>
<keyword evidence="4" id="KW-0472">Membrane</keyword>
<accession>A0A8S4SQ38</accession>
<gene>
    <name evidence="6" type="primary">jg8201</name>
    <name evidence="6" type="ORF">PAEG_LOCUS26589</name>
</gene>
<proteinExistence type="predicted"/>
<sequence>MADYALETAGARVVDTGETLEHIVYESPVSWVLHMISSILCRECPGASTIIRPGNLPGECWAFRGSRGEATIREISSAPRLFQLEGLEFRGDPYPHDFGTFEYDKNGKPIQYYEVLQSSSKGFNLVRLKVYSNWGHTVYTCVYRVRVHGELISDQARSTAQVNDDDLRIENE</sequence>
<comment type="subcellular location">
    <subcellularLocation>
        <location evidence="1">Membrane</location>
    </subcellularLocation>
</comment>
<dbReference type="EMBL" id="CAKXAJ010026420">
    <property type="protein sequence ID" value="CAH2268195.1"/>
    <property type="molecule type" value="Genomic_DNA"/>
</dbReference>